<dbReference type="RefSeq" id="WP_338396865.1">
    <property type="nucleotide sequence ID" value="NZ_AP025292.1"/>
</dbReference>
<dbReference type="EMBL" id="AP025292">
    <property type="protein sequence ID" value="BDC99549.1"/>
    <property type="molecule type" value="Genomic_DNA"/>
</dbReference>
<reference evidence="1 2" key="1">
    <citation type="submission" date="2021-12" db="EMBL/GenBank/DDBJ databases">
        <title>Genome sequencing of bacteria with rrn-lacking chromosome and rrn-plasmid.</title>
        <authorList>
            <person name="Anda M."/>
            <person name="Iwasaki W."/>
        </authorList>
    </citation>
    <scope>NUCLEOTIDE SEQUENCE [LARGE SCALE GENOMIC DNA]</scope>
    <source>
        <strain evidence="1 2">NBRC 101262</strain>
    </source>
</reference>
<proteinExistence type="predicted"/>
<evidence type="ECO:0000313" key="2">
    <source>
        <dbReference type="Proteomes" id="UP001354989"/>
    </source>
</evidence>
<keyword evidence="2" id="KW-1185">Reference proteome</keyword>
<name>A0ABN6L8P0_9BACT</name>
<gene>
    <name evidence="1" type="ORF">PEPS_18300</name>
</gene>
<organism evidence="1 2">
    <name type="scientific">Persicobacter psychrovividus</name>
    <dbReference type="NCBI Taxonomy" id="387638"/>
    <lineage>
        <taxon>Bacteria</taxon>
        <taxon>Pseudomonadati</taxon>
        <taxon>Bacteroidota</taxon>
        <taxon>Cytophagia</taxon>
        <taxon>Cytophagales</taxon>
        <taxon>Persicobacteraceae</taxon>
        <taxon>Persicobacter</taxon>
    </lineage>
</organism>
<protein>
    <submittedName>
        <fullName evidence="1">Uncharacterized protein</fullName>
    </submittedName>
</protein>
<sequence>MLNIFRSYRFMRLMAWTTALILFNFSIDVDDSSLCEEIKHSEFYALQERESFVELFTCLFLGEEASKSFPDNPFATTKAKIIKQLQINVPFDLQPKGGELILGNQQTLWVNEYSDPDGSLPSPPPRRA</sequence>
<dbReference type="Proteomes" id="UP001354989">
    <property type="component" value="Chromosome"/>
</dbReference>
<evidence type="ECO:0000313" key="1">
    <source>
        <dbReference type="EMBL" id="BDC99549.1"/>
    </source>
</evidence>
<accession>A0ABN6L8P0</accession>